<evidence type="ECO:0000256" key="1">
    <source>
        <dbReference type="SAM" id="MobiDB-lite"/>
    </source>
</evidence>
<keyword evidence="3" id="KW-1185">Reference proteome</keyword>
<gene>
    <name evidence="2" type="ORF">BU23DRAFT_602389</name>
</gene>
<accession>A0A6A5UTC9</accession>
<dbReference type="Proteomes" id="UP000800036">
    <property type="component" value="Unassembled WGS sequence"/>
</dbReference>
<feature type="compositionally biased region" description="Polar residues" evidence="1">
    <location>
        <begin position="91"/>
        <end position="104"/>
    </location>
</feature>
<reference evidence="2" key="1">
    <citation type="journal article" date="2020" name="Stud. Mycol.">
        <title>101 Dothideomycetes genomes: a test case for predicting lifestyles and emergence of pathogens.</title>
        <authorList>
            <person name="Haridas S."/>
            <person name="Albert R."/>
            <person name="Binder M."/>
            <person name="Bloem J."/>
            <person name="Labutti K."/>
            <person name="Salamov A."/>
            <person name="Andreopoulos B."/>
            <person name="Baker S."/>
            <person name="Barry K."/>
            <person name="Bills G."/>
            <person name="Bluhm B."/>
            <person name="Cannon C."/>
            <person name="Castanera R."/>
            <person name="Culley D."/>
            <person name="Daum C."/>
            <person name="Ezra D."/>
            <person name="Gonzalez J."/>
            <person name="Henrissat B."/>
            <person name="Kuo A."/>
            <person name="Liang C."/>
            <person name="Lipzen A."/>
            <person name="Lutzoni F."/>
            <person name="Magnuson J."/>
            <person name="Mondo S."/>
            <person name="Nolan M."/>
            <person name="Ohm R."/>
            <person name="Pangilinan J."/>
            <person name="Park H.-J."/>
            <person name="Ramirez L."/>
            <person name="Alfaro M."/>
            <person name="Sun H."/>
            <person name="Tritt A."/>
            <person name="Yoshinaga Y."/>
            <person name="Zwiers L.-H."/>
            <person name="Turgeon B."/>
            <person name="Goodwin S."/>
            <person name="Spatafora J."/>
            <person name="Crous P."/>
            <person name="Grigoriev I."/>
        </authorList>
    </citation>
    <scope>NUCLEOTIDE SEQUENCE</scope>
    <source>
        <strain evidence="2">CBS 107.79</strain>
    </source>
</reference>
<evidence type="ECO:0000313" key="2">
    <source>
        <dbReference type="EMBL" id="KAF1968231.1"/>
    </source>
</evidence>
<feature type="compositionally biased region" description="Polar residues" evidence="1">
    <location>
        <begin position="63"/>
        <end position="73"/>
    </location>
</feature>
<proteinExistence type="predicted"/>
<protein>
    <submittedName>
        <fullName evidence="2">Uncharacterized protein</fullName>
    </submittedName>
</protein>
<evidence type="ECO:0000313" key="3">
    <source>
        <dbReference type="Proteomes" id="UP000800036"/>
    </source>
</evidence>
<dbReference type="AlphaFoldDB" id="A0A6A5UTC9"/>
<feature type="region of interest" description="Disordered" evidence="1">
    <location>
        <begin position="62"/>
        <end position="118"/>
    </location>
</feature>
<dbReference type="EMBL" id="ML976723">
    <property type="protein sequence ID" value="KAF1968231.1"/>
    <property type="molecule type" value="Genomic_DNA"/>
</dbReference>
<organism evidence="2 3">
    <name type="scientific">Bimuria novae-zelandiae CBS 107.79</name>
    <dbReference type="NCBI Taxonomy" id="1447943"/>
    <lineage>
        <taxon>Eukaryota</taxon>
        <taxon>Fungi</taxon>
        <taxon>Dikarya</taxon>
        <taxon>Ascomycota</taxon>
        <taxon>Pezizomycotina</taxon>
        <taxon>Dothideomycetes</taxon>
        <taxon>Pleosporomycetidae</taxon>
        <taxon>Pleosporales</taxon>
        <taxon>Massarineae</taxon>
        <taxon>Didymosphaeriaceae</taxon>
        <taxon>Bimuria</taxon>
    </lineage>
</organism>
<name>A0A6A5UTC9_9PLEO</name>
<sequence length="196" mass="21586">MGGELCGKPFLETGGLANHIKKYHQSIRLTPSNHTGNPGFDKIANAKSFYTSILAEHKKRIAATSSQVDQNPITTPPPLPARTSPAREPHNTTASSSEPDPQNTAASSSEPAPPPARADRWEIILYKRNYKSKGKKKGDINWEAMEKAIKHYGGKIPCEKCVVEGENKCQWNGDCVSLLYYKGWDDSESDDDVTMV</sequence>